<sequence>MFVNLHTVIAVLGAAGLASAACKDVSLKHPDNWGLRVHTAPKCAGSNKLWHENFSAKATKGGCKAFPGYIKSLQSFEFTVTAPKKDLYVTLYTTHNCTPTSAISFGPSNNVVGIPAGLHDRTFAPHMSEAKGFTIGR</sequence>
<dbReference type="EMBL" id="MU267624">
    <property type="protein sequence ID" value="KAH7913788.1"/>
    <property type="molecule type" value="Genomic_DNA"/>
</dbReference>
<proteinExistence type="predicted"/>
<name>A0ACB8ALA2_9AGAM</name>
<organism evidence="1 2">
    <name type="scientific">Hygrophoropsis aurantiaca</name>
    <dbReference type="NCBI Taxonomy" id="72124"/>
    <lineage>
        <taxon>Eukaryota</taxon>
        <taxon>Fungi</taxon>
        <taxon>Dikarya</taxon>
        <taxon>Basidiomycota</taxon>
        <taxon>Agaricomycotina</taxon>
        <taxon>Agaricomycetes</taxon>
        <taxon>Agaricomycetidae</taxon>
        <taxon>Boletales</taxon>
        <taxon>Coniophorineae</taxon>
        <taxon>Hygrophoropsidaceae</taxon>
        <taxon>Hygrophoropsis</taxon>
    </lineage>
</organism>
<gene>
    <name evidence="1" type="ORF">BJ138DRAFT_548476</name>
</gene>
<evidence type="ECO:0000313" key="1">
    <source>
        <dbReference type="EMBL" id="KAH7913788.1"/>
    </source>
</evidence>
<evidence type="ECO:0000313" key="2">
    <source>
        <dbReference type="Proteomes" id="UP000790377"/>
    </source>
</evidence>
<accession>A0ACB8ALA2</accession>
<reference evidence="1" key="1">
    <citation type="journal article" date="2021" name="New Phytol.">
        <title>Evolutionary innovations through gain and loss of genes in the ectomycorrhizal Boletales.</title>
        <authorList>
            <person name="Wu G."/>
            <person name="Miyauchi S."/>
            <person name="Morin E."/>
            <person name="Kuo A."/>
            <person name="Drula E."/>
            <person name="Varga T."/>
            <person name="Kohler A."/>
            <person name="Feng B."/>
            <person name="Cao Y."/>
            <person name="Lipzen A."/>
            <person name="Daum C."/>
            <person name="Hundley H."/>
            <person name="Pangilinan J."/>
            <person name="Johnson J."/>
            <person name="Barry K."/>
            <person name="LaButti K."/>
            <person name="Ng V."/>
            <person name="Ahrendt S."/>
            <person name="Min B."/>
            <person name="Choi I.G."/>
            <person name="Park H."/>
            <person name="Plett J.M."/>
            <person name="Magnuson J."/>
            <person name="Spatafora J.W."/>
            <person name="Nagy L.G."/>
            <person name="Henrissat B."/>
            <person name="Grigoriev I.V."/>
            <person name="Yang Z.L."/>
            <person name="Xu J."/>
            <person name="Martin F.M."/>
        </authorList>
    </citation>
    <scope>NUCLEOTIDE SEQUENCE</scope>
    <source>
        <strain evidence="1">ATCC 28755</strain>
    </source>
</reference>
<dbReference type="Proteomes" id="UP000790377">
    <property type="component" value="Unassembled WGS sequence"/>
</dbReference>
<protein>
    <submittedName>
        <fullName evidence="1">Uncharacterized protein</fullName>
    </submittedName>
</protein>
<keyword evidence="2" id="KW-1185">Reference proteome</keyword>
<comment type="caution">
    <text evidence="1">The sequence shown here is derived from an EMBL/GenBank/DDBJ whole genome shotgun (WGS) entry which is preliminary data.</text>
</comment>